<dbReference type="Proteomes" id="UP000320513">
    <property type="component" value="Unassembled WGS sequence"/>
</dbReference>
<comment type="cofactor">
    <cofactor evidence="6">
        <name>Zn(2+)</name>
        <dbReference type="ChEBI" id="CHEBI:29105"/>
    </cofactor>
    <text evidence="6">Binds 1 zinc ion per subunit.</text>
</comment>
<dbReference type="InterPro" id="IPR001915">
    <property type="entry name" value="Peptidase_M48"/>
</dbReference>
<protein>
    <submittedName>
        <fullName evidence="9">M56 family metallopeptidase</fullName>
    </submittedName>
</protein>
<keyword evidence="3 6" id="KW-0378">Hydrolase</keyword>
<evidence type="ECO:0000313" key="9">
    <source>
        <dbReference type="EMBL" id="TVS91409.1"/>
    </source>
</evidence>
<dbReference type="CDD" id="cd07326">
    <property type="entry name" value="M56_BlaR1_MecR1_like"/>
    <property type="match status" value="1"/>
</dbReference>
<evidence type="ECO:0000313" key="10">
    <source>
        <dbReference type="Proteomes" id="UP000320513"/>
    </source>
</evidence>
<keyword evidence="1 6" id="KW-0645">Protease</keyword>
<reference evidence="9 10" key="1">
    <citation type="submission" date="2019-07" db="EMBL/GenBank/DDBJ databases">
        <title>New Mycobacterium species.</title>
        <authorList>
            <person name="Tortoli E."/>
            <person name="Ghielmetti G."/>
            <person name="Friedel U."/>
            <person name="Trovato A."/>
        </authorList>
    </citation>
    <scope>NUCLEOTIDE SEQUENCE [LARGE SCALE GENOMIC DNA]</scope>
    <source>
        <strain evidence="9 10">16-83</strain>
    </source>
</reference>
<dbReference type="RefSeq" id="WP_144946609.1">
    <property type="nucleotide sequence ID" value="NZ_VMQU01000013.1"/>
</dbReference>
<keyword evidence="2" id="KW-0479">Metal-binding</keyword>
<evidence type="ECO:0000256" key="6">
    <source>
        <dbReference type="RuleBase" id="RU003983"/>
    </source>
</evidence>
<feature type="domain" description="Peptidase M48" evidence="8">
    <location>
        <begin position="119"/>
        <end position="203"/>
    </location>
</feature>
<feature type="transmembrane region" description="Helical" evidence="7">
    <location>
        <begin position="288"/>
        <end position="308"/>
    </location>
</feature>
<evidence type="ECO:0000256" key="4">
    <source>
        <dbReference type="ARBA" id="ARBA00022833"/>
    </source>
</evidence>
<dbReference type="GO" id="GO:0046872">
    <property type="term" value="F:metal ion binding"/>
    <property type="evidence" value="ECO:0007669"/>
    <property type="project" value="UniProtKB-KW"/>
</dbReference>
<proteinExistence type="inferred from homology"/>
<evidence type="ECO:0000256" key="2">
    <source>
        <dbReference type="ARBA" id="ARBA00022723"/>
    </source>
</evidence>
<dbReference type="Pfam" id="PF01435">
    <property type="entry name" value="Peptidase_M48"/>
    <property type="match status" value="1"/>
</dbReference>
<feature type="transmembrane region" description="Helical" evidence="7">
    <location>
        <begin position="96"/>
        <end position="114"/>
    </location>
</feature>
<sequence length="311" mass="32034">MNAALLLLGYACVLNWLGPHLLRRVTGTGAHPRLALASWLAVVVAALGAWFAALAVLGVAAAQSMWRRGELTLCLKALGVTGGLGLPRALASALAAGLWVAGVAATVVVGWRIGRQLRRQRARSRLHASAARVVGIPGDRPGVVVVAAPQPAAYCVTDRPHSIVVVTTAALGRLDEPQLAAVLAHENAHLAGRHHDVLMVLRAIAAGLPRSALFSAAAGVAADLLEMCADDTAVRVHGKMPLLRGLLALSGDSPAMAPAALGASGTATLARAARLATPVSRGIWWRELVSLCTAICFAVFSPVVVGLACRL</sequence>
<dbReference type="EMBL" id="VMQU01000013">
    <property type="protein sequence ID" value="TVS91409.1"/>
    <property type="molecule type" value="Genomic_DNA"/>
</dbReference>
<accession>A0A557XYX7</accession>
<comment type="caution">
    <text evidence="9">The sequence shown here is derived from an EMBL/GenBank/DDBJ whole genome shotgun (WGS) entry which is preliminary data.</text>
</comment>
<keyword evidence="7" id="KW-0812">Transmembrane</keyword>
<keyword evidence="4 6" id="KW-0862">Zinc</keyword>
<comment type="similarity">
    <text evidence="6">Belongs to the peptidase M48 family.</text>
</comment>
<dbReference type="AlphaFoldDB" id="A0A557XYX7"/>
<feature type="transmembrane region" description="Helical" evidence="7">
    <location>
        <begin position="34"/>
        <end position="61"/>
    </location>
</feature>
<organism evidence="9 10">
    <name type="scientific">Mycobacterium helveticum</name>
    <dbReference type="NCBI Taxonomy" id="2592811"/>
    <lineage>
        <taxon>Bacteria</taxon>
        <taxon>Bacillati</taxon>
        <taxon>Actinomycetota</taxon>
        <taxon>Actinomycetes</taxon>
        <taxon>Mycobacteriales</taxon>
        <taxon>Mycobacteriaceae</taxon>
        <taxon>Mycobacterium</taxon>
    </lineage>
</organism>
<evidence type="ECO:0000256" key="3">
    <source>
        <dbReference type="ARBA" id="ARBA00022801"/>
    </source>
</evidence>
<keyword evidence="7" id="KW-0472">Membrane</keyword>
<evidence type="ECO:0000256" key="7">
    <source>
        <dbReference type="SAM" id="Phobius"/>
    </source>
</evidence>
<dbReference type="GO" id="GO:0006508">
    <property type="term" value="P:proteolysis"/>
    <property type="evidence" value="ECO:0007669"/>
    <property type="project" value="UniProtKB-KW"/>
</dbReference>
<keyword evidence="7" id="KW-1133">Transmembrane helix</keyword>
<name>A0A557XYX7_9MYCO</name>
<gene>
    <name evidence="9" type="ORF">FPZ47_04930</name>
</gene>
<dbReference type="OrthoDB" id="9785340at2"/>
<dbReference type="GO" id="GO:0004222">
    <property type="term" value="F:metalloendopeptidase activity"/>
    <property type="evidence" value="ECO:0007669"/>
    <property type="project" value="InterPro"/>
</dbReference>
<keyword evidence="5 6" id="KW-0482">Metalloprotease</keyword>
<evidence type="ECO:0000259" key="8">
    <source>
        <dbReference type="Pfam" id="PF01435"/>
    </source>
</evidence>
<keyword evidence="10" id="KW-1185">Reference proteome</keyword>
<dbReference type="Gene3D" id="3.30.2010.10">
    <property type="entry name" value="Metalloproteases ('zincins'), catalytic domain"/>
    <property type="match status" value="1"/>
</dbReference>
<evidence type="ECO:0000256" key="5">
    <source>
        <dbReference type="ARBA" id="ARBA00023049"/>
    </source>
</evidence>
<evidence type="ECO:0000256" key="1">
    <source>
        <dbReference type="ARBA" id="ARBA00022670"/>
    </source>
</evidence>